<dbReference type="InterPro" id="IPR045031">
    <property type="entry name" value="DHP_synth-like"/>
</dbReference>
<feature type="domain" description="Pterin-binding" evidence="9">
    <location>
        <begin position="23"/>
        <end position="294"/>
    </location>
</feature>
<dbReference type="Proteomes" id="UP000546464">
    <property type="component" value="Unassembled WGS sequence"/>
</dbReference>
<dbReference type="PROSITE" id="PS00793">
    <property type="entry name" value="DHPS_2"/>
    <property type="match status" value="1"/>
</dbReference>
<evidence type="ECO:0000256" key="3">
    <source>
        <dbReference type="ARBA" id="ARBA00004763"/>
    </source>
</evidence>
<dbReference type="GO" id="GO:0046656">
    <property type="term" value="P:folic acid biosynthetic process"/>
    <property type="evidence" value="ECO:0007669"/>
    <property type="project" value="UniProtKB-KW"/>
</dbReference>
<keyword evidence="8" id="KW-0289">Folate biosynthesis</keyword>
<evidence type="ECO:0000256" key="1">
    <source>
        <dbReference type="ARBA" id="ARBA00000012"/>
    </source>
</evidence>
<name>A0A842HLS6_9BACT</name>
<dbReference type="GO" id="GO:0005829">
    <property type="term" value="C:cytosol"/>
    <property type="evidence" value="ECO:0007669"/>
    <property type="project" value="TreeGrafter"/>
</dbReference>
<evidence type="ECO:0000256" key="4">
    <source>
        <dbReference type="ARBA" id="ARBA00012458"/>
    </source>
</evidence>
<dbReference type="PANTHER" id="PTHR20941:SF1">
    <property type="entry name" value="FOLIC ACID SYNTHESIS PROTEIN FOL1"/>
    <property type="match status" value="1"/>
</dbReference>
<dbReference type="Gene3D" id="3.20.20.20">
    <property type="entry name" value="Dihydropteroate synthase-like"/>
    <property type="match status" value="1"/>
</dbReference>
<dbReference type="PANTHER" id="PTHR20941">
    <property type="entry name" value="FOLATE SYNTHESIS PROTEINS"/>
    <property type="match status" value="1"/>
</dbReference>
<evidence type="ECO:0000256" key="2">
    <source>
        <dbReference type="ARBA" id="ARBA00001946"/>
    </source>
</evidence>
<dbReference type="GO" id="GO:0004156">
    <property type="term" value="F:dihydropteroate synthase activity"/>
    <property type="evidence" value="ECO:0007669"/>
    <property type="project" value="UniProtKB-EC"/>
</dbReference>
<keyword evidence="11" id="KW-1185">Reference proteome</keyword>
<dbReference type="PROSITE" id="PS00792">
    <property type="entry name" value="DHPS_1"/>
    <property type="match status" value="1"/>
</dbReference>
<evidence type="ECO:0000256" key="8">
    <source>
        <dbReference type="ARBA" id="ARBA00022909"/>
    </source>
</evidence>
<dbReference type="AlphaFoldDB" id="A0A842HLS6"/>
<sequence length="307" mass="33193">MSHLPLTWQSPHGRPLPSAGARTLLMGILNVTPDSFSDGGSFATVERALEQAALMAGAGADVIDVGGESTRPGAPPVVAAEEVGRILPVIEALRREFPDLPLSVDTYKAEVAEAAIHAGVDMINDIWGVRHGLDEQEWARWREAVRAGEPLVGLPLSPMAQAAGRLRCPVVLMHNRPAPIYDDFWEDVLLDLRVSLGQVRTAGLPVAQCWLDPGFGFGKKPPHNLEVLRRLERVCALGCPVLLGTSRKSTIGLVLDREIGEREDGTQVTHVWGVAQGCRMVRVHDVARARQTLLMADAIAAGLNFEK</sequence>
<keyword evidence="6" id="KW-0479">Metal-binding</keyword>
<evidence type="ECO:0000256" key="5">
    <source>
        <dbReference type="ARBA" id="ARBA00022679"/>
    </source>
</evidence>
<keyword evidence="5" id="KW-0808">Transferase</keyword>
<organism evidence="10 11">
    <name type="scientific">Ruficoccus amylovorans</name>
    <dbReference type="NCBI Taxonomy" id="1804625"/>
    <lineage>
        <taxon>Bacteria</taxon>
        <taxon>Pseudomonadati</taxon>
        <taxon>Verrucomicrobiota</taxon>
        <taxon>Opitutia</taxon>
        <taxon>Puniceicoccales</taxon>
        <taxon>Cerasicoccaceae</taxon>
        <taxon>Ruficoccus</taxon>
    </lineage>
</organism>
<comment type="catalytic activity">
    <reaction evidence="1">
        <text>(7,8-dihydropterin-6-yl)methyl diphosphate + 4-aminobenzoate = 7,8-dihydropteroate + diphosphate</text>
        <dbReference type="Rhea" id="RHEA:19949"/>
        <dbReference type="ChEBI" id="CHEBI:17836"/>
        <dbReference type="ChEBI" id="CHEBI:17839"/>
        <dbReference type="ChEBI" id="CHEBI:33019"/>
        <dbReference type="ChEBI" id="CHEBI:72950"/>
        <dbReference type="EC" id="2.5.1.15"/>
    </reaction>
</comment>
<dbReference type="RefSeq" id="WP_185676987.1">
    <property type="nucleotide sequence ID" value="NZ_JACHVB010000060.1"/>
</dbReference>
<evidence type="ECO:0000313" key="10">
    <source>
        <dbReference type="EMBL" id="MBC2596071.1"/>
    </source>
</evidence>
<dbReference type="InterPro" id="IPR006390">
    <property type="entry name" value="DHP_synth_dom"/>
</dbReference>
<reference evidence="10 11" key="1">
    <citation type="submission" date="2020-07" db="EMBL/GenBank/DDBJ databases">
        <authorList>
            <person name="Feng X."/>
        </authorList>
    </citation>
    <scope>NUCLEOTIDE SEQUENCE [LARGE SCALE GENOMIC DNA]</scope>
    <source>
        <strain evidence="10 11">JCM31066</strain>
    </source>
</reference>
<protein>
    <recommendedName>
        <fullName evidence="4">dihydropteroate synthase</fullName>
        <ecNumber evidence="4">2.5.1.15</ecNumber>
    </recommendedName>
</protein>
<dbReference type="SUPFAM" id="SSF51717">
    <property type="entry name" value="Dihydropteroate synthetase-like"/>
    <property type="match status" value="1"/>
</dbReference>
<proteinExistence type="predicted"/>
<dbReference type="CDD" id="cd00739">
    <property type="entry name" value="DHPS"/>
    <property type="match status" value="1"/>
</dbReference>
<gene>
    <name evidence="10" type="ORF">H5P28_17525</name>
</gene>
<accession>A0A842HLS6</accession>
<evidence type="ECO:0000313" key="11">
    <source>
        <dbReference type="Proteomes" id="UP000546464"/>
    </source>
</evidence>
<dbReference type="InterPro" id="IPR000489">
    <property type="entry name" value="Pterin-binding_dom"/>
</dbReference>
<evidence type="ECO:0000259" key="9">
    <source>
        <dbReference type="PROSITE" id="PS50972"/>
    </source>
</evidence>
<dbReference type="EC" id="2.5.1.15" evidence="4"/>
<keyword evidence="7" id="KW-0460">Magnesium</keyword>
<dbReference type="InterPro" id="IPR011005">
    <property type="entry name" value="Dihydropteroate_synth-like_sf"/>
</dbReference>
<comment type="caution">
    <text evidence="10">The sequence shown here is derived from an EMBL/GenBank/DDBJ whole genome shotgun (WGS) entry which is preliminary data.</text>
</comment>
<dbReference type="PROSITE" id="PS50972">
    <property type="entry name" value="PTERIN_BINDING"/>
    <property type="match status" value="1"/>
</dbReference>
<comment type="cofactor">
    <cofactor evidence="2">
        <name>Mg(2+)</name>
        <dbReference type="ChEBI" id="CHEBI:18420"/>
    </cofactor>
</comment>
<dbReference type="GO" id="GO:0046654">
    <property type="term" value="P:tetrahydrofolate biosynthetic process"/>
    <property type="evidence" value="ECO:0007669"/>
    <property type="project" value="TreeGrafter"/>
</dbReference>
<dbReference type="Pfam" id="PF00809">
    <property type="entry name" value="Pterin_bind"/>
    <property type="match status" value="1"/>
</dbReference>
<comment type="pathway">
    <text evidence="3">Cofactor biosynthesis; tetrahydrofolate biosynthesis; 7,8-dihydrofolate from 2-amino-4-hydroxy-6-hydroxymethyl-7,8-dihydropteridine diphosphate and 4-aminobenzoate: step 1/2.</text>
</comment>
<dbReference type="EMBL" id="JACHVB010000060">
    <property type="protein sequence ID" value="MBC2596071.1"/>
    <property type="molecule type" value="Genomic_DNA"/>
</dbReference>
<evidence type="ECO:0000256" key="7">
    <source>
        <dbReference type="ARBA" id="ARBA00022842"/>
    </source>
</evidence>
<dbReference type="GO" id="GO:0046872">
    <property type="term" value="F:metal ion binding"/>
    <property type="evidence" value="ECO:0007669"/>
    <property type="project" value="UniProtKB-KW"/>
</dbReference>
<evidence type="ECO:0000256" key="6">
    <source>
        <dbReference type="ARBA" id="ARBA00022723"/>
    </source>
</evidence>